<dbReference type="SUPFAM" id="SSF52218">
    <property type="entry name" value="Flavoproteins"/>
    <property type="match status" value="1"/>
</dbReference>
<evidence type="ECO:0000256" key="2">
    <source>
        <dbReference type="ARBA" id="ARBA00022643"/>
    </source>
</evidence>
<dbReference type="InterPro" id="IPR051796">
    <property type="entry name" value="ISF_SsuE-like"/>
</dbReference>
<dbReference type="OrthoDB" id="6398207at2"/>
<dbReference type="InterPro" id="IPR029039">
    <property type="entry name" value="Flavoprotein-like_sf"/>
</dbReference>
<name>A0A1L3GHZ4_SYNAC</name>
<evidence type="ECO:0000313" key="4">
    <source>
        <dbReference type="Proteomes" id="UP000182264"/>
    </source>
</evidence>
<dbReference type="Gene3D" id="3.40.50.360">
    <property type="match status" value="1"/>
</dbReference>
<evidence type="ECO:0000256" key="1">
    <source>
        <dbReference type="ARBA" id="ARBA00022630"/>
    </source>
</evidence>
<keyword evidence="1" id="KW-0285">Flavoprotein</keyword>
<dbReference type="Proteomes" id="UP000182264">
    <property type="component" value="Chromosome"/>
</dbReference>
<dbReference type="PANTHER" id="PTHR43278:SF4">
    <property type="entry name" value="NAD(P)H-DEPENDENT FMN-CONTAINING OXIDOREDUCTASE YWQN-RELATED"/>
    <property type="match status" value="1"/>
</dbReference>
<keyword evidence="2" id="KW-0288">FMN</keyword>
<dbReference type="EMBL" id="CP015518">
    <property type="protein sequence ID" value="APG25557.1"/>
    <property type="molecule type" value="Genomic_DNA"/>
</dbReference>
<sequence length="194" mass="21020">MKVLVLNGCSDEKSATQDLLKGICDGIPAPHEIAWINLHGLAIQSCQKCHKCFPCGECVLPEDDAHAVARSMFSADALIIGLQASPQDIHIAVERLFERCMSAMAFKTPQGDFRPWRQGRFAILACHEACCVAVNESKSPQADSSSVAKALEIGGFNLIKVTTQAKTGQARDDFFPVEKARSLGCSLSCIMIPR</sequence>
<protein>
    <submittedName>
        <fullName evidence="3">Uncharacterized protein</fullName>
    </submittedName>
</protein>
<dbReference type="PANTHER" id="PTHR43278">
    <property type="entry name" value="NAD(P)H-DEPENDENT FMN-CONTAINING OXIDOREDUCTASE YWQN-RELATED"/>
    <property type="match status" value="1"/>
</dbReference>
<reference evidence="3 4" key="1">
    <citation type="journal article" date="2017" name="Genome Announc.">
        <title>Complete Genome Sequences of Two Acetylene-Fermenting Pelobacter acetylenicus Strains.</title>
        <authorList>
            <person name="Sutton J.M."/>
            <person name="Baesman S.M."/>
            <person name="Fierst J.L."/>
            <person name="Poret-Peterson A.T."/>
            <person name="Oremland R.S."/>
            <person name="Dunlap D.S."/>
            <person name="Akob D.M."/>
        </authorList>
    </citation>
    <scope>NUCLEOTIDE SEQUENCE [LARGE SCALE GENOMIC DNA]</scope>
    <source>
        <strain evidence="3 4">DSM 3247</strain>
    </source>
</reference>
<organism evidence="3 4">
    <name type="scientific">Syntrophotalea acetylenica</name>
    <name type="common">Pelobacter acetylenicus</name>
    <dbReference type="NCBI Taxonomy" id="29542"/>
    <lineage>
        <taxon>Bacteria</taxon>
        <taxon>Pseudomonadati</taxon>
        <taxon>Thermodesulfobacteriota</taxon>
        <taxon>Desulfuromonadia</taxon>
        <taxon>Desulfuromonadales</taxon>
        <taxon>Syntrophotaleaceae</taxon>
        <taxon>Syntrophotalea</taxon>
    </lineage>
</organism>
<keyword evidence="4" id="KW-1185">Reference proteome</keyword>
<dbReference type="RefSeq" id="WP_072287398.1">
    <property type="nucleotide sequence ID" value="NZ_CP015455.1"/>
</dbReference>
<accession>A0A1L3GHZ4</accession>
<evidence type="ECO:0000313" key="3">
    <source>
        <dbReference type="EMBL" id="APG25557.1"/>
    </source>
</evidence>
<dbReference type="KEGG" id="pace:A6070_05430"/>
<dbReference type="AlphaFoldDB" id="A0A1L3GHZ4"/>
<gene>
    <name evidence="3" type="ORF">A7E75_11415</name>
</gene>
<proteinExistence type="predicted"/>